<organism evidence="6 7">
    <name type="scientific">Pseudooceanicola marinus</name>
    <dbReference type="NCBI Taxonomy" id="396013"/>
    <lineage>
        <taxon>Bacteria</taxon>
        <taxon>Pseudomonadati</taxon>
        <taxon>Pseudomonadota</taxon>
        <taxon>Alphaproteobacteria</taxon>
        <taxon>Rhodobacterales</taxon>
        <taxon>Paracoccaceae</taxon>
        <taxon>Pseudooceanicola</taxon>
    </lineage>
</organism>
<dbReference type="EMBL" id="FWFN01000002">
    <property type="protein sequence ID" value="SLN26576.1"/>
    <property type="molecule type" value="Genomic_DNA"/>
</dbReference>
<dbReference type="InterPro" id="IPR003593">
    <property type="entry name" value="AAA+_ATPase"/>
</dbReference>
<dbReference type="InterPro" id="IPR008995">
    <property type="entry name" value="Mo/tungstate-bd_C_term_dom"/>
</dbReference>
<dbReference type="InterPro" id="IPR050093">
    <property type="entry name" value="ABC_SmlMolc_Importer"/>
</dbReference>
<dbReference type="Proteomes" id="UP000193963">
    <property type="component" value="Unassembled WGS sequence"/>
</dbReference>
<keyword evidence="4 6" id="KW-0067">ATP-binding</keyword>
<dbReference type="SUPFAM" id="SSF52540">
    <property type="entry name" value="P-loop containing nucleoside triphosphate hydrolases"/>
    <property type="match status" value="1"/>
</dbReference>
<dbReference type="FunFam" id="3.40.50.300:FF:000042">
    <property type="entry name" value="Maltose/maltodextrin ABC transporter, ATP-binding protein"/>
    <property type="match status" value="1"/>
</dbReference>
<evidence type="ECO:0000256" key="4">
    <source>
        <dbReference type="ARBA" id="ARBA00022840"/>
    </source>
</evidence>
<dbReference type="InterPro" id="IPR003439">
    <property type="entry name" value="ABC_transporter-like_ATP-bd"/>
</dbReference>
<evidence type="ECO:0000313" key="7">
    <source>
        <dbReference type="Proteomes" id="UP000193963"/>
    </source>
</evidence>
<dbReference type="GO" id="GO:0016887">
    <property type="term" value="F:ATP hydrolysis activity"/>
    <property type="evidence" value="ECO:0007669"/>
    <property type="project" value="InterPro"/>
</dbReference>
<dbReference type="Pfam" id="PF00005">
    <property type="entry name" value="ABC_tran"/>
    <property type="match status" value="1"/>
</dbReference>
<accession>A0A1X6YNB0</accession>
<dbReference type="GO" id="GO:0005524">
    <property type="term" value="F:ATP binding"/>
    <property type="evidence" value="ECO:0007669"/>
    <property type="project" value="UniProtKB-KW"/>
</dbReference>
<name>A0A1X6YNB0_9RHOB</name>
<comment type="similarity">
    <text evidence="1">Belongs to the ABC transporter superfamily.</text>
</comment>
<dbReference type="Gene3D" id="2.40.50.100">
    <property type="match status" value="1"/>
</dbReference>
<dbReference type="RefSeq" id="WP_085886880.1">
    <property type="nucleotide sequence ID" value="NZ_FWFN01000002.1"/>
</dbReference>
<protein>
    <submittedName>
        <fullName evidence="6">Spermidine/putrescine import ATP-binding protein PotA</fullName>
        <ecNumber evidence="6">3.6.3.31</ecNumber>
    </submittedName>
</protein>
<dbReference type="PROSITE" id="PS50893">
    <property type="entry name" value="ABC_TRANSPORTER_2"/>
    <property type="match status" value="1"/>
</dbReference>
<dbReference type="InterPro" id="IPR013611">
    <property type="entry name" value="Transp-assoc_OB_typ2"/>
</dbReference>
<dbReference type="InterPro" id="IPR027417">
    <property type="entry name" value="P-loop_NTPase"/>
</dbReference>
<proteinExistence type="inferred from homology"/>
<evidence type="ECO:0000256" key="1">
    <source>
        <dbReference type="ARBA" id="ARBA00005417"/>
    </source>
</evidence>
<keyword evidence="6" id="KW-0378">Hydrolase</keyword>
<dbReference type="Gene3D" id="3.40.50.300">
    <property type="entry name" value="P-loop containing nucleotide triphosphate hydrolases"/>
    <property type="match status" value="1"/>
</dbReference>
<dbReference type="OrthoDB" id="9802264at2"/>
<dbReference type="PANTHER" id="PTHR42781:SF4">
    <property type="entry name" value="SPERMIDINE_PUTRESCINE IMPORT ATP-BINDING PROTEIN POTA"/>
    <property type="match status" value="1"/>
</dbReference>
<keyword evidence="7" id="KW-1185">Reference proteome</keyword>
<evidence type="ECO:0000259" key="5">
    <source>
        <dbReference type="PROSITE" id="PS50893"/>
    </source>
</evidence>
<dbReference type="InterPro" id="IPR017871">
    <property type="entry name" value="ABC_transporter-like_CS"/>
</dbReference>
<dbReference type="SMART" id="SM00382">
    <property type="entry name" value="AAA"/>
    <property type="match status" value="1"/>
</dbReference>
<dbReference type="AlphaFoldDB" id="A0A1X6YNB0"/>
<evidence type="ECO:0000313" key="6">
    <source>
        <dbReference type="EMBL" id="SLN26576.1"/>
    </source>
</evidence>
<dbReference type="Pfam" id="PF08402">
    <property type="entry name" value="TOBE_2"/>
    <property type="match status" value="1"/>
</dbReference>
<dbReference type="SUPFAM" id="SSF50331">
    <property type="entry name" value="MOP-like"/>
    <property type="match status" value="1"/>
</dbReference>
<keyword evidence="3" id="KW-0547">Nucleotide-binding</keyword>
<evidence type="ECO:0000256" key="2">
    <source>
        <dbReference type="ARBA" id="ARBA00022448"/>
    </source>
</evidence>
<evidence type="ECO:0000256" key="3">
    <source>
        <dbReference type="ARBA" id="ARBA00022741"/>
    </source>
</evidence>
<dbReference type="PANTHER" id="PTHR42781">
    <property type="entry name" value="SPERMIDINE/PUTRESCINE IMPORT ATP-BINDING PROTEIN POTA"/>
    <property type="match status" value="1"/>
</dbReference>
<reference evidence="7" key="1">
    <citation type="submission" date="2017-03" db="EMBL/GenBank/DDBJ databases">
        <authorList>
            <person name="Rodrigo-Torres L."/>
            <person name="Arahal R.D."/>
            <person name="Lucena T."/>
        </authorList>
    </citation>
    <scope>NUCLEOTIDE SEQUENCE [LARGE SCALE GENOMIC DNA]</scope>
    <source>
        <strain evidence="7">CECT 7751</strain>
    </source>
</reference>
<dbReference type="EC" id="3.6.3.31" evidence="6"/>
<keyword evidence="2" id="KW-0813">Transport</keyword>
<dbReference type="GO" id="GO:0043190">
    <property type="term" value="C:ATP-binding cassette (ABC) transporter complex"/>
    <property type="evidence" value="ECO:0007669"/>
    <property type="project" value="InterPro"/>
</dbReference>
<dbReference type="PROSITE" id="PS00211">
    <property type="entry name" value="ABC_TRANSPORTER_1"/>
    <property type="match status" value="1"/>
</dbReference>
<dbReference type="GO" id="GO:0140359">
    <property type="term" value="F:ABC-type transporter activity"/>
    <property type="evidence" value="ECO:0007669"/>
    <property type="project" value="UniProtKB-ARBA"/>
</dbReference>
<feature type="domain" description="ABC transporter" evidence="5">
    <location>
        <begin position="4"/>
        <end position="235"/>
    </location>
</feature>
<gene>
    <name evidence="6" type="primary">potA_5</name>
    <name evidence="6" type="ORF">PSM7751_00974</name>
</gene>
<sequence>MASLAAKGISKVFEDGFQALTDIDLVVEPGEFVTLLGPSGCGKTTLLKTLAGFYDATTGRIEIGGTDVTAAPPEKRDTAMCFQSYALFPHLTVAENIDFGPRQAGVPKAERRARLESLLRQVDLEAHRDKLPNRLSGGQQQRVALARALAMRPAVVLFDEPLSNLDAKLREQVRREIRALQKEIGFTAIYVTHDQSEALAMSDRVVVMQGGRIDQVGRPEEIYARPETAFVADFIGAANLVPFEDLGGGRVKTPLGELRAAVPPAGNASFICWRPEDVELVEAGAASENVIRGVVRDRAYQGAHTELHVATGDADLGLQRLHVAGAAPAEGAEVAFRLGADQIRFVRSALA</sequence>